<evidence type="ECO:0000313" key="4">
    <source>
        <dbReference type="Proteomes" id="UP000832097"/>
    </source>
</evidence>
<dbReference type="RefSeq" id="WP_243556509.1">
    <property type="nucleotide sequence ID" value="NZ_CP094528.1"/>
</dbReference>
<dbReference type="EMBL" id="CP094528">
    <property type="protein sequence ID" value="UOE44588.1"/>
    <property type="molecule type" value="Genomic_DNA"/>
</dbReference>
<keyword evidence="2" id="KW-1133">Transmembrane helix</keyword>
<dbReference type="Pfam" id="PF11209">
    <property type="entry name" value="LmeA"/>
    <property type="match status" value="1"/>
</dbReference>
<name>A0ABY4BZC0_9MICO</name>
<feature type="transmembrane region" description="Helical" evidence="2">
    <location>
        <begin position="35"/>
        <end position="57"/>
    </location>
</feature>
<reference evidence="3 4" key="1">
    <citation type="submission" date="2022-03" db="EMBL/GenBank/DDBJ databases">
        <title>Mucilaginibacter sp. isolated from the gut of Protaetia brevitarsis seulensis larvae.</title>
        <authorList>
            <person name="Won M."/>
            <person name="Kim S.-J."/>
            <person name="Kwon S.-W."/>
        </authorList>
    </citation>
    <scope>NUCLEOTIDE SEQUENCE [LARGE SCALE GENOMIC DNA]</scope>
    <source>
        <strain evidence="3 4">CFWR-12</strain>
    </source>
</reference>
<gene>
    <name evidence="3" type="ORF">MTO99_01995</name>
</gene>
<accession>A0ABY4BZC0</accession>
<protein>
    <submittedName>
        <fullName evidence="3">DUF2993 domain-containing protein</fullName>
    </submittedName>
</protein>
<sequence>MAATSDPNAGAADTAVIPDGWGEPSPKRPRRGARAVIVAAVVVVVIAVLLAAADAFARSATEAQLAETIERRLPATVQGDVRAQVGGASVLWQLVTGTATEVALTSEGLTVQGAPVGVEVVARGVPLRGEGVIDTVDATLTLDEDSLNALVRAQHAPGGFSLGDGTVGYRGTLDVFGVTVSYEATARAEAAGDRVLLTPVGVEIGAGGVSVDAGDLVSRLLGGDPLEVCVADRLPEGAKLTSVQVTPERVRIEASAADVPMAAESLERTGDCG</sequence>
<keyword evidence="2" id="KW-0472">Membrane</keyword>
<feature type="region of interest" description="Disordered" evidence="1">
    <location>
        <begin position="1"/>
        <end position="29"/>
    </location>
</feature>
<proteinExistence type="predicted"/>
<organism evidence="3 4">
    <name type="scientific">Agromyces larvae</name>
    <dbReference type="NCBI Taxonomy" id="2929802"/>
    <lineage>
        <taxon>Bacteria</taxon>
        <taxon>Bacillati</taxon>
        <taxon>Actinomycetota</taxon>
        <taxon>Actinomycetes</taxon>
        <taxon>Micrococcales</taxon>
        <taxon>Microbacteriaceae</taxon>
        <taxon>Agromyces</taxon>
    </lineage>
</organism>
<keyword evidence="2" id="KW-0812">Transmembrane</keyword>
<dbReference type="Proteomes" id="UP000832097">
    <property type="component" value="Chromosome"/>
</dbReference>
<evidence type="ECO:0000313" key="3">
    <source>
        <dbReference type="EMBL" id="UOE44588.1"/>
    </source>
</evidence>
<evidence type="ECO:0000256" key="2">
    <source>
        <dbReference type="SAM" id="Phobius"/>
    </source>
</evidence>
<evidence type="ECO:0000256" key="1">
    <source>
        <dbReference type="SAM" id="MobiDB-lite"/>
    </source>
</evidence>
<dbReference type="InterPro" id="IPR021373">
    <property type="entry name" value="DUF2993"/>
</dbReference>
<keyword evidence="4" id="KW-1185">Reference proteome</keyword>